<accession>A0A6N6N522</accession>
<dbReference type="PANTHER" id="PTHR33677:SF3">
    <property type="entry name" value="COPPER-SENSING TRANSCRIPTIONAL REPRESSOR RICR"/>
    <property type="match status" value="1"/>
</dbReference>
<dbReference type="GO" id="GO:0045892">
    <property type="term" value="P:negative regulation of DNA-templated transcription"/>
    <property type="evidence" value="ECO:0007669"/>
    <property type="project" value="UniProtKB-ARBA"/>
</dbReference>
<dbReference type="GO" id="GO:0046872">
    <property type="term" value="F:metal ion binding"/>
    <property type="evidence" value="ECO:0007669"/>
    <property type="project" value="InterPro"/>
</dbReference>
<comment type="similarity">
    <text evidence="1">Belongs to the FrmR/RcnR family.</text>
</comment>
<dbReference type="Pfam" id="PF02583">
    <property type="entry name" value="Trns_repr_metal"/>
    <property type="match status" value="1"/>
</dbReference>
<reference evidence="2 3" key="1">
    <citation type="journal article" date="2017" name="Int. J. Syst. Evol. Microbiol.">
        <title>Desulfovibrio senegalensis sp. nov., a mesophilic sulfate reducer isolated from marine sediment.</title>
        <authorList>
            <person name="Thioye A."/>
            <person name="Gam Z.B.A."/>
            <person name="Mbengue M."/>
            <person name="Cayol J.L."/>
            <person name="Joseph-Bartoli M."/>
            <person name="Toure-Kane C."/>
            <person name="Labat M."/>
        </authorList>
    </citation>
    <scope>NUCLEOTIDE SEQUENCE [LARGE SCALE GENOMIC DNA]</scope>
    <source>
        <strain evidence="2 3">DSM 101509</strain>
    </source>
</reference>
<protein>
    <submittedName>
        <fullName evidence="2">Metal-sensitive transcriptional regulator</fullName>
    </submittedName>
</protein>
<dbReference type="OrthoDB" id="9811244at2"/>
<name>A0A6N6N522_9BACT</name>
<dbReference type="InterPro" id="IPR038390">
    <property type="entry name" value="Metal_Tscrpt_repr_sf"/>
</dbReference>
<dbReference type="RefSeq" id="WP_151149031.1">
    <property type="nucleotide sequence ID" value="NZ_WAIE01000001.1"/>
</dbReference>
<evidence type="ECO:0000313" key="3">
    <source>
        <dbReference type="Proteomes" id="UP000438699"/>
    </source>
</evidence>
<gene>
    <name evidence="2" type="ORF">F8A88_00770</name>
</gene>
<evidence type="ECO:0000313" key="2">
    <source>
        <dbReference type="EMBL" id="KAB1442841.1"/>
    </source>
</evidence>
<dbReference type="Proteomes" id="UP000438699">
    <property type="component" value="Unassembled WGS sequence"/>
</dbReference>
<comment type="caution">
    <text evidence="2">The sequence shown here is derived from an EMBL/GenBank/DDBJ whole genome shotgun (WGS) entry which is preliminary data.</text>
</comment>
<keyword evidence="3" id="KW-1185">Reference proteome</keyword>
<dbReference type="Gene3D" id="1.20.58.1000">
    <property type="entry name" value="Metal-sensitive repressor, helix protomer"/>
    <property type="match status" value="1"/>
</dbReference>
<dbReference type="GO" id="GO:0003677">
    <property type="term" value="F:DNA binding"/>
    <property type="evidence" value="ECO:0007669"/>
    <property type="project" value="InterPro"/>
</dbReference>
<sequence>MNNGHEPAKDQEQLKKNVLSRLKRIEGQVRGLYRMVETDRSCRDVLVQMRAVDAAIKSARTQLLKRRLGQFEEMESSGASEHAEALKDLINDLSRFMDE</sequence>
<organism evidence="2 3">
    <name type="scientific">Pseudodesulfovibrio senegalensis</name>
    <dbReference type="NCBI Taxonomy" id="1721087"/>
    <lineage>
        <taxon>Bacteria</taxon>
        <taxon>Pseudomonadati</taxon>
        <taxon>Thermodesulfobacteriota</taxon>
        <taxon>Desulfovibrionia</taxon>
        <taxon>Desulfovibrionales</taxon>
        <taxon>Desulfovibrionaceae</taxon>
    </lineage>
</organism>
<dbReference type="CDD" id="cd10148">
    <property type="entry name" value="CsoR-like_DUF156"/>
    <property type="match status" value="1"/>
</dbReference>
<dbReference type="InterPro" id="IPR003735">
    <property type="entry name" value="Metal_Tscrpt_repr"/>
</dbReference>
<evidence type="ECO:0000256" key="1">
    <source>
        <dbReference type="ARBA" id="ARBA00005260"/>
    </source>
</evidence>
<dbReference type="PANTHER" id="PTHR33677">
    <property type="entry name" value="TRANSCRIPTIONAL REPRESSOR FRMR-RELATED"/>
    <property type="match status" value="1"/>
</dbReference>
<dbReference type="EMBL" id="WAIE01000001">
    <property type="protein sequence ID" value="KAB1442841.1"/>
    <property type="molecule type" value="Genomic_DNA"/>
</dbReference>
<proteinExistence type="inferred from homology"/>
<dbReference type="AlphaFoldDB" id="A0A6N6N522"/>